<evidence type="ECO:0000313" key="15">
    <source>
        <dbReference type="Proteomes" id="UP001218188"/>
    </source>
</evidence>
<dbReference type="PROSITE" id="PS00138">
    <property type="entry name" value="SUBTILASE_SER"/>
    <property type="match status" value="1"/>
</dbReference>
<dbReference type="GO" id="GO:0008240">
    <property type="term" value="F:tripeptidyl-peptidase activity"/>
    <property type="evidence" value="ECO:0007669"/>
    <property type="project" value="UniProtKB-EC"/>
</dbReference>
<dbReference type="InterPro" id="IPR000209">
    <property type="entry name" value="Peptidase_S8/S53_dom"/>
</dbReference>
<comment type="function">
    <text evidence="2">Secreted tripeptidyl-peptidase which degrades proteins at acidic pHs and is involved in virulence.</text>
</comment>
<evidence type="ECO:0000256" key="6">
    <source>
        <dbReference type="ARBA" id="ARBA00022723"/>
    </source>
</evidence>
<accession>A0AAD6TFH4</accession>
<dbReference type="CDD" id="cd11377">
    <property type="entry name" value="Pro-peptidase_S53"/>
    <property type="match status" value="1"/>
</dbReference>
<dbReference type="Pfam" id="PF09286">
    <property type="entry name" value="Pro-kuma_activ"/>
    <property type="match status" value="1"/>
</dbReference>
<feature type="signal peptide" evidence="12">
    <location>
        <begin position="1"/>
        <end position="18"/>
    </location>
</feature>
<dbReference type="AlphaFoldDB" id="A0AAD6TFH4"/>
<evidence type="ECO:0000256" key="4">
    <source>
        <dbReference type="ARBA" id="ARBA00012462"/>
    </source>
</evidence>
<keyword evidence="7 11" id="KW-0378">Hydrolase</keyword>
<comment type="subcellular location">
    <subcellularLocation>
        <location evidence="3">Secreted</location>
        <location evidence="3">Extracellular space</location>
    </subcellularLocation>
</comment>
<feature type="chain" id="PRO_5042258440" description="tripeptidyl-peptidase II" evidence="12">
    <location>
        <begin position="19"/>
        <end position="564"/>
    </location>
</feature>
<reference evidence="14" key="1">
    <citation type="submission" date="2023-03" db="EMBL/GenBank/DDBJ databases">
        <title>Massive genome expansion in bonnet fungi (Mycena s.s.) driven by repeated elements and novel gene families across ecological guilds.</title>
        <authorList>
            <consortium name="Lawrence Berkeley National Laboratory"/>
            <person name="Harder C.B."/>
            <person name="Miyauchi S."/>
            <person name="Viragh M."/>
            <person name="Kuo A."/>
            <person name="Thoen E."/>
            <person name="Andreopoulos B."/>
            <person name="Lu D."/>
            <person name="Skrede I."/>
            <person name="Drula E."/>
            <person name="Henrissat B."/>
            <person name="Morin E."/>
            <person name="Kohler A."/>
            <person name="Barry K."/>
            <person name="LaButti K."/>
            <person name="Morin E."/>
            <person name="Salamov A."/>
            <person name="Lipzen A."/>
            <person name="Mereny Z."/>
            <person name="Hegedus B."/>
            <person name="Baldrian P."/>
            <person name="Stursova M."/>
            <person name="Weitz H."/>
            <person name="Taylor A."/>
            <person name="Grigoriev I.V."/>
            <person name="Nagy L.G."/>
            <person name="Martin F."/>
            <person name="Kauserud H."/>
        </authorList>
    </citation>
    <scope>NUCLEOTIDE SEQUENCE</scope>
    <source>
        <strain evidence="14">CBHHK200</strain>
    </source>
</reference>
<dbReference type="GO" id="GO:0005576">
    <property type="term" value="C:extracellular region"/>
    <property type="evidence" value="ECO:0007669"/>
    <property type="project" value="UniProtKB-SubCell"/>
</dbReference>
<dbReference type="InterPro" id="IPR023828">
    <property type="entry name" value="Peptidase_S8_Ser-AS"/>
</dbReference>
<evidence type="ECO:0000259" key="13">
    <source>
        <dbReference type="PROSITE" id="PS51695"/>
    </source>
</evidence>
<dbReference type="InterPro" id="IPR015366">
    <property type="entry name" value="S53_propep"/>
</dbReference>
<keyword evidence="10" id="KW-0865">Zymogen</keyword>
<proteinExistence type="predicted"/>
<dbReference type="EMBL" id="JARJCM010000007">
    <property type="protein sequence ID" value="KAJ7044230.1"/>
    <property type="molecule type" value="Genomic_DNA"/>
</dbReference>
<dbReference type="GO" id="GO:0006508">
    <property type="term" value="P:proteolysis"/>
    <property type="evidence" value="ECO:0007669"/>
    <property type="project" value="UniProtKB-KW"/>
</dbReference>
<gene>
    <name evidence="14" type="ORF">C8F04DRAFT_641951</name>
</gene>
<comment type="caution">
    <text evidence="14">The sequence shown here is derived from an EMBL/GenBank/DDBJ whole genome shotgun (WGS) entry which is preliminary data.</text>
</comment>
<evidence type="ECO:0000256" key="10">
    <source>
        <dbReference type="ARBA" id="ARBA00023145"/>
    </source>
</evidence>
<sequence length="564" mass="58327">MTLCKLLATLSMVAVSAGRMVVHESRSAAPSGFVKQGAAPTNDMLTLRVALAANNIAGLEERLASLSTPGSSEFRQWLSKDEVKSFVEPSAATVTAFNTWASANSLKPTVISPNGDWLSITLPVSKANQLFAANFEVFSHPDVTENIVRTLSVSLPSELVGHVDVLHPTTAFVEPNPRLAPAINLSVDKRATPASCNSNVATGVITPTCLQDLYGIPTTPATERSNTLLVTGYVGQFAQSADLSAFLKLLRPDIPSTTTFTLLATDAGTNPQKPADAGTEADLDIEYTTGIATDVPIEFLSVGGEDFTTALLDTTTFLDGVAKPPSVMTTSYGSTESSFGSSMATKICNGYMALGSRGISVIFASGDGGVRGNHDTTSVCADNVFMPVFPAACSFVTAVGSTQGFGPEKAINFTGGGFSNVFPTPSYQTAAVAGFLKTVPTNFAGTFNKAGRGYPDVAAQGWNFEIVVGGVTGLVGGTSASSPTFAGIIALINDRLVAAGKPVLGFLNPFIYATESAFTDITTGHNSGFVCPASSVAFDAAVGWDALTGFGTPIFPNLLAAALA</sequence>
<comment type="catalytic activity">
    <reaction evidence="1">
        <text>Release of an N-terminal tripeptide from a polypeptide.</text>
        <dbReference type="EC" id="3.4.14.10"/>
    </reaction>
</comment>
<protein>
    <recommendedName>
        <fullName evidence="4">tripeptidyl-peptidase II</fullName>
        <ecNumber evidence="4">3.4.14.10</ecNumber>
    </recommendedName>
</protein>
<feature type="active site" description="Charge relay system" evidence="11">
    <location>
        <position position="479"/>
    </location>
</feature>
<dbReference type="CDD" id="cd04056">
    <property type="entry name" value="Peptidases_S53"/>
    <property type="match status" value="1"/>
</dbReference>
<dbReference type="InterPro" id="IPR030400">
    <property type="entry name" value="Sedolisin_dom"/>
</dbReference>
<dbReference type="Proteomes" id="UP001218188">
    <property type="component" value="Unassembled WGS sequence"/>
</dbReference>
<organism evidence="14 15">
    <name type="scientific">Mycena alexandri</name>
    <dbReference type="NCBI Taxonomy" id="1745969"/>
    <lineage>
        <taxon>Eukaryota</taxon>
        <taxon>Fungi</taxon>
        <taxon>Dikarya</taxon>
        <taxon>Basidiomycota</taxon>
        <taxon>Agaricomycotina</taxon>
        <taxon>Agaricomycetes</taxon>
        <taxon>Agaricomycetidae</taxon>
        <taxon>Agaricales</taxon>
        <taxon>Marasmiineae</taxon>
        <taxon>Mycenaceae</taxon>
        <taxon>Mycena</taxon>
    </lineage>
</organism>
<dbReference type="EC" id="3.4.14.10" evidence="4"/>
<feature type="active site" description="Charge relay system" evidence="11">
    <location>
        <position position="284"/>
    </location>
</feature>
<feature type="active site" description="Charge relay system" evidence="11">
    <location>
        <position position="280"/>
    </location>
</feature>
<dbReference type="InterPro" id="IPR036852">
    <property type="entry name" value="Peptidase_S8/S53_dom_sf"/>
</dbReference>
<dbReference type="PANTHER" id="PTHR14218:SF15">
    <property type="entry name" value="TRIPEPTIDYL-PEPTIDASE 1"/>
    <property type="match status" value="1"/>
</dbReference>
<keyword evidence="8 11" id="KW-0720">Serine protease</keyword>
<dbReference type="Pfam" id="PF00082">
    <property type="entry name" value="Peptidase_S8"/>
    <property type="match status" value="1"/>
</dbReference>
<feature type="binding site" evidence="11">
    <location>
        <position position="545"/>
    </location>
    <ligand>
        <name>Ca(2+)</name>
        <dbReference type="ChEBI" id="CHEBI:29108"/>
    </ligand>
</feature>
<feature type="binding site" evidence="11">
    <location>
        <position position="521"/>
    </location>
    <ligand>
        <name>Ca(2+)</name>
        <dbReference type="ChEBI" id="CHEBI:29108"/>
    </ligand>
</feature>
<dbReference type="PROSITE" id="PS51695">
    <property type="entry name" value="SEDOLISIN"/>
    <property type="match status" value="1"/>
</dbReference>
<feature type="binding site" evidence="11">
    <location>
        <position position="520"/>
    </location>
    <ligand>
        <name>Ca(2+)</name>
        <dbReference type="ChEBI" id="CHEBI:29108"/>
    </ligand>
</feature>
<feature type="domain" description="Peptidase S53" evidence="13">
    <location>
        <begin position="204"/>
        <end position="564"/>
    </location>
</feature>
<keyword evidence="6 11" id="KW-0479">Metal-binding</keyword>
<feature type="binding site" evidence="11">
    <location>
        <position position="543"/>
    </location>
    <ligand>
        <name>Ca(2+)</name>
        <dbReference type="ChEBI" id="CHEBI:29108"/>
    </ligand>
</feature>
<evidence type="ECO:0000256" key="11">
    <source>
        <dbReference type="PROSITE-ProRule" id="PRU01032"/>
    </source>
</evidence>
<dbReference type="SMART" id="SM00944">
    <property type="entry name" value="Pro-kuma_activ"/>
    <property type="match status" value="1"/>
</dbReference>
<dbReference type="SUPFAM" id="SSF54897">
    <property type="entry name" value="Protease propeptides/inhibitors"/>
    <property type="match status" value="1"/>
</dbReference>
<dbReference type="Gene3D" id="3.40.50.200">
    <property type="entry name" value="Peptidase S8/S53 domain"/>
    <property type="match status" value="1"/>
</dbReference>
<evidence type="ECO:0000256" key="7">
    <source>
        <dbReference type="ARBA" id="ARBA00022801"/>
    </source>
</evidence>
<name>A0AAD6TFH4_9AGAR</name>
<dbReference type="PANTHER" id="PTHR14218">
    <property type="entry name" value="PROTEASE S8 TRIPEPTIDYL PEPTIDASE I CLN2"/>
    <property type="match status" value="1"/>
</dbReference>
<keyword evidence="15" id="KW-1185">Reference proteome</keyword>
<evidence type="ECO:0000313" key="14">
    <source>
        <dbReference type="EMBL" id="KAJ7044230.1"/>
    </source>
</evidence>
<keyword evidence="9 11" id="KW-0106">Calcium</keyword>
<keyword evidence="5 11" id="KW-0645">Protease</keyword>
<dbReference type="GO" id="GO:0046872">
    <property type="term" value="F:metal ion binding"/>
    <property type="evidence" value="ECO:0007669"/>
    <property type="project" value="UniProtKB-UniRule"/>
</dbReference>
<evidence type="ECO:0000256" key="5">
    <source>
        <dbReference type="ARBA" id="ARBA00022670"/>
    </source>
</evidence>
<comment type="cofactor">
    <cofactor evidence="11">
        <name>Ca(2+)</name>
        <dbReference type="ChEBI" id="CHEBI:29108"/>
    </cofactor>
    <text evidence="11">Binds 1 Ca(2+) ion per subunit.</text>
</comment>
<keyword evidence="12" id="KW-0732">Signal</keyword>
<dbReference type="InterPro" id="IPR050819">
    <property type="entry name" value="Tripeptidyl-peptidase_I"/>
</dbReference>
<evidence type="ECO:0000256" key="3">
    <source>
        <dbReference type="ARBA" id="ARBA00004239"/>
    </source>
</evidence>
<dbReference type="GO" id="GO:0004252">
    <property type="term" value="F:serine-type endopeptidase activity"/>
    <property type="evidence" value="ECO:0007669"/>
    <property type="project" value="UniProtKB-UniRule"/>
</dbReference>
<evidence type="ECO:0000256" key="12">
    <source>
        <dbReference type="SAM" id="SignalP"/>
    </source>
</evidence>
<evidence type="ECO:0000256" key="1">
    <source>
        <dbReference type="ARBA" id="ARBA00001910"/>
    </source>
</evidence>
<evidence type="ECO:0000256" key="9">
    <source>
        <dbReference type="ARBA" id="ARBA00022837"/>
    </source>
</evidence>
<dbReference type="SUPFAM" id="SSF52743">
    <property type="entry name" value="Subtilisin-like"/>
    <property type="match status" value="1"/>
</dbReference>
<evidence type="ECO:0000256" key="2">
    <source>
        <dbReference type="ARBA" id="ARBA00002451"/>
    </source>
</evidence>
<evidence type="ECO:0000256" key="8">
    <source>
        <dbReference type="ARBA" id="ARBA00022825"/>
    </source>
</evidence>